<evidence type="ECO:0000313" key="10">
    <source>
        <dbReference type="Proteomes" id="UP000618579"/>
    </source>
</evidence>
<keyword evidence="4" id="KW-0309">Germination</keyword>
<feature type="transmembrane region" description="Helical" evidence="8">
    <location>
        <begin position="194"/>
        <end position="211"/>
    </location>
</feature>
<feature type="transmembrane region" description="Helical" evidence="8">
    <location>
        <begin position="309"/>
        <end position="327"/>
    </location>
</feature>
<feature type="transmembrane region" description="Helical" evidence="8">
    <location>
        <begin position="223"/>
        <end position="245"/>
    </location>
</feature>
<evidence type="ECO:0000256" key="4">
    <source>
        <dbReference type="ARBA" id="ARBA00022544"/>
    </source>
</evidence>
<evidence type="ECO:0000256" key="6">
    <source>
        <dbReference type="ARBA" id="ARBA00022989"/>
    </source>
</evidence>
<comment type="subcellular location">
    <subcellularLocation>
        <location evidence="1">Membrane</location>
        <topology evidence="1">Multi-pass membrane protein</topology>
    </subcellularLocation>
</comment>
<proteinExistence type="inferred from homology"/>
<dbReference type="Proteomes" id="UP000618579">
    <property type="component" value="Unassembled WGS sequence"/>
</dbReference>
<keyword evidence="10" id="KW-1185">Reference proteome</keyword>
<organism evidence="9 10">
    <name type="scientific">Paenibacillus planticolens</name>
    <dbReference type="NCBI Taxonomy" id="2654976"/>
    <lineage>
        <taxon>Bacteria</taxon>
        <taxon>Bacillati</taxon>
        <taxon>Bacillota</taxon>
        <taxon>Bacilli</taxon>
        <taxon>Bacillales</taxon>
        <taxon>Paenibacillaceae</taxon>
        <taxon>Paenibacillus</taxon>
    </lineage>
</organism>
<keyword evidence="3" id="KW-0813">Transport</keyword>
<dbReference type="PANTHER" id="PTHR34975">
    <property type="entry name" value="SPORE GERMINATION PROTEIN A2"/>
    <property type="match status" value="1"/>
</dbReference>
<sequence>MTVVSVKEKLNAFHIALLIFMIEIDITIFDLPRIVAENLGTNGWVGLLVLSCAATFNIFLYWIVYKSGNGRSAFQILESSLPKILLYPFYVLIALVWIGLASFIGKNFIFIFQLLYFQSMNPMIIFFVFCIMVYFLLSKNLYNISKANTLFFFLTIWIVGLIFFYFDDWKMIRFTNSFFQGTTKPPSFHNWVEVYKVFVGYELCLFFIPFTNKESKLFKGVFAGHWLATFIQLIIIWISSGFYSFEQLQALLYPLMNMFSYIELPFINRIESVIFPFFLYVNLISTVMFCIAALMTVKQLFPHARPKSIEMVISIIVFLTGFIPQILRKSQELLSLAFHIEIGIAFSMPVLLILVLKFQKWKGRNAKNEI</sequence>
<keyword evidence="7 8" id="KW-0472">Membrane</keyword>
<evidence type="ECO:0000256" key="8">
    <source>
        <dbReference type="SAM" id="Phobius"/>
    </source>
</evidence>
<dbReference type="PANTHER" id="PTHR34975:SF2">
    <property type="entry name" value="SPORE GERMINATION PROTEIN A2"/>
    <property type="match status" value="1"/>
</dbReference>
<feature type="transmembrane region" description="Helical" evidence="8">
    <location>
        <begin position="12"/>
        <end position="31"/>
    </location>
</feature>
<evidence type="ECO:0000256" key="5">
    <source>
        <dbReference type="ARBA" id="ARBA00022692"/>
    </source>
</evidence>
<evidence type="ECO:0000256" key="7">
    <source>
        <dbReference type="ARBA" id="ARBA00023136"/>
    </source>
</evidence>
<feature type="transmembrane region" description="Helical" evidence="8">
    <location>
        <begin position="84"/>
        <end position="104"/>
    </location>
</feature>
<dbReference type="InterPro" id="IPR004761">
    <property type="entry name" value="Spore_GerAB"/>
</dbReference>
<gene>
    <name evidence="9" type="ORF">GC097_19775</name>
</gene>
<accession>A0ABX1ZUD5</accession>
<protein>
    <submittedName>
        <fullName evidence="9">GerAB/ArcD/ProY family transporter</fullName>
    </submittedName>
</protein>
<keyword evidence="6 8" id="KW-1133">Transmembrane helix</keyword>
<feature type="transmembrane region" description="Helical" evidence="8">
    <location>
        <begin position="333"/>
        <end position="356"/>
    </location>
</feature>
<evidence type="ECO:0000313" key="9">
    <source>
        <dbReference type="EMBL" id="NOV02250.1"/>
    </source>
</evidence>
<feature type="transmembrane region" description="Helical" evidence="8">
    <location>
        <begin position="110"/>
        <end position="137"/>
    </location>
</feature>
<dbReference type="RefSeq" id="WP_281364319.1">
    <property type="nucleotide sequence ID" value="NZ_WHNZ01000042.1"/>
</dbReference>
<comment type="similarity">
    <text evidence="2">Belongs to the amino acid-polyamine-organocation (APC) superfamily. Spore germination protein (SGP) (TC 2.A.3.9) family.</text>
</comment>
<evidence type="ECO:0000256" key="3">
    <source>
        <dbReference type="ARBA" id="ARBA00022448"/>
    </source>
</evidence>
<name>A0ABX1ZUD5_9BACL</name>
<comment type="caution">
    <text evidence="9">The sequence shown here is derived from an EMBL/GenBank/DDBJ whole genome shotgun (WGS) entry which is preliminary data.</text>
</comment>
<dbReference type="EMBL" id="WHNZ01000042">
    <property type="protein sequence ID" value="NOV02250.1"/>
    <property type="molecule type" value="Genomic_DNA"/>
</dbReference>
<evidence type="ECO:0000256" key="1">
    <source>
        <dbReference type="ARBA" id="ARBA00004141"/>
    </source>
</evidence>
<feature type="transmembrane region" description="Helical" evidence="8">
    <location>
        <begin position="273"/>
        <end position="297"/>
    </location>
</feature>
<keyword evidence="5 8" id="KW-0812">Transmembrane</keyword>
<dbReference type="Pfam" id="PF03845">
    <property type="entry name" value="Spore_permease"/>
    <property type="match status" value="1"/>
</dbReference>
<feature type="transmembrane region" description="Helical" evidence="8">
    <location>
        <begin position="43"/>
        <end position="64"/>
    </location>
</feature>
<evidence type="ECO:0000256" key="2">
    <source>
        <dbReference type="ARBA" id="ARBA00007998"/>
    </source>
</evidence>
<feature type="transmembrane region" description="Helical" evidence="8">
    <location>
        <begin position="149"/>
        <end position="166"/>
    </location>
</feature>
<reference evidence="9 10" key="1">
    <citation type="submission" date="2019-10" db="EMBL/GenBank/DDBJ databases">
        <title>Description of Paenibacillus pedi sp. nov.</title>
        <authorList>
            <person name="Carlier A."/>
            <person name="Qi S."/>
        </authorList>
    </citation>
    <scope>NUCLEOTIDE SEQUENCE [LARGE SCALE GENOMIC DNA]</scope>
    <source>
        <strain evidence="9 10">LMG 31457</strain>
    </source>
</reference>